<dbReference type="Proteomes" id="UP001500523">
    <property type="component" value="Unassembled WGS sequence"/>
</dbReference>
<protein>
    <submittedName>
        <fullName evidence="1">Flagellar biosynthesis regulator FlaF</fullName>
    </submittedName>
</protein>
<gene>
    <name evidence="1" type="primary">flaF</name>
    <name evidence="1" type="ORF">GCM10022268_35700</name>
</gene>
<dbReference type="Pfam" id="PF07309">
    <property type="entry name" value="FlaF"/>
    <property type="match status" value="1"/>
</dbReference>
<reference evidence="2" key="1">
    <citation type="journal article" date="2019" name="Int. J. Syst. Evol. Microbiol.">
        <title>The Global Catalogue of Microorganisms (GCM) 10K type strain sequencing project: providing services to taxonomists for standard genome sequencing and annotation.</title>
        <authorList>
            <consortium name="The Broad Institute Genomics Platform"/>
            <consortium name="The Broad Institute Genome Sequencing Center for Infectious Disease"/>
            <person name="Wu L."/>
            <person name="Ma J."/>
        </authorList>
    </citation>
    <scope>NUCLEOTIDE SEQUENCE [LARGE SCALE GENOMIC DNA]</scope>
    <source>
        <strain evidence="2">JCM 17498</strain>
    </source>
</reference>
<evidence type="ECO:0000313" key="1">
    <source>
        <dbReference type="EMBL" id="GAA3724474.1"/>
    </source>
</evidence>
<dbReference type="InterPro" id="IPR010845">
    <property type="entry name" value="FlaF"/>
</dbReference>
<dbReference type="EMBL" id="BAABBF010000013">
    <property type="protein sequence ID" value="GAA3724474.1"/>
    <property type="molecule type" value="Genomic_DNA"/>
</dbReference>
<accession>A0ABP7ETB6</accession>
<name>A0ABP7ETB6_9SPHN</name>
<keyword evidence="1" id="KW-0966">Cell projection</keyword>
<keyword evidence="1" id="KW-0282">Flagellum</keyword>
<dbReference type="RefSeq" id="WP_192127303.1">
    <property type="nucleotide sequence ID" value="NZ_BAABBF010000013.1"/>
</dbReference>
<sequence length="117" mass="12753">MSLSAYQRVRTLTETPRAMECRLIREITGDLIGARDAGATGISLAPVLFRNREMWGAFGTACGARGNMLPDGLRASIVSLSLWVDRYTSDVIAGRDVIEPLIDVNRQVLEGLQSFPG</sequence>
<keyword evidence="1" id="KW-0969">Cilium</keyword>
<keyword evidence="2" id="KW-1185">Reference proteome</keyword>
<proteinExistence type="predicted"/>
<organism evidence="1 2">
    <name type="scientific">Sphingomonas cynarae</name>
    <dbReference type="NCBI Taxonomy" id="930197"/>
    <lineage>
        <taxon>Bacteria</taxon>
        <taxon>Pseudomonadati</taxon>
        <taxon>Pseudomonadota</taxon>
        <taxon>Alphaproteobacteria</taxon>
        <taxon>Sphingomonadales</taxon>
        <taxon>Sphingomonadaceae</taxon>
        <taxon>Sphingomonas</taxon>
    </lineage>
</organism>
<evidence type="ECO:0000313" key="2">
    <source>
        <dbReference type="Proteomes" id="UP001500523"/>
    </source>
</evidence>
<comment type="caution">
    <text evidence="1">The sequence shown here is derived from an EMBL/GenBank/DDBJ whole genome shotgun (WGS) entry which is preliminary data.</text>
</comment>